<dbReference type="PROSITE" id="PS50885">
    <property type="entry name" value="HAMP"/>
    <property type="match status" value="2"/>
</dbReference>
<protein>
    <submittedName>
        <fullName evidence="8">HAMP domain-containing protein</fullName>
    </submittedName>
</protein>
<feature type="domain" description="HAMP" evidence="7">
    <location>
        <begin position="275"/>
        <end position="321"/>
    </location>
</feature>
<accession>A0ABS6XLP9</accession>
<dbReference type="Pfam" id="PF00672">
    <property type="entry name" value="HAMP"/>
    <property type="match status" value="1"/>
</dbReference>
<keyword evidence="4" id="KW-0175">Coiled coil</keyword>
<evidence type="ECO:0000256" key="1">
    <source>
        <dbReference type="ARBA" id="ARBA00022500"/>
    </source>
</evidence>
<evidence type="ECO:0000313" key="9">
    <source>
        <dbReference type="Proteomes" id="UP001197214"/>
    </source>
</evidence>
<feature type="domain" description="Methyl-accepting transducer" evidence="6">
    <location>
        <begin position="326"/>
        <end position="555"/>
    </location>
</feature>
<dbReference type="SMART" id="SM00283">
    <property type="entry name" value="MA"/>
    <property type="match status" value="1"/>
</dbReference>
<keyword evidence="3" id="KW-0807">Transducer</keyword>
<feature type="domain" description="HAMP" evidence="7">
    <location>
        <begin position="206"/>
        <end position="259"/>
    </location>
</feature>
<dbReference type="InterPro" id="IPR051310">
    <property type="entry name" value="MCP_chemotaxis"/>
</dbReference>
<evidence type="ECO:0000313" key="8">
    <source>
        <dbReference type="EMBL" id="MBW4331139.1"/>
    </source>
</evidence>
<keyword evidence="1" id="KW-0145">Chemotaxis</keyword>
<keyword evidence="5" id="KW-1133">Transmembrane helix</keyword>
<dbReference type="PANTHER" id="PTHR43531">
    <property type="entry name" value="PROTEIN ICFG"/>
    <property type="match status" value="1"/>
</dbReference>
<evidence type="ECO:0000259" key="6">
    <source>
        <dbReference type="PROSITE" id="PS50111"/>
    </source>
</evidence>
<dbReference type="SMART" id="SM00304">
    <property type="entry name" value="HAMP"/>
    <property type="match status" value="2"/>
</dbReference>
<evidence type="ECO:0000256" key="5">
    <source>
        <dbReference type="SAM" id="Phobius"/>
    </source>
</evidence>
<keyword evidence="9" id="KW-1185">Reference proteome</keyword>
<dbReference type="InterPro" id="IPR003660">
    <property type="entry name" value="HAMP_dom"/>
</dbReference>
<dbReference type="Pfam" id="PF00015">
    <property type="entry name" value="MCPsignal"/>
    <property type="match status" value="1"/>
</dbReference>
<dbReference type="Proteomes" id="UP001197214">
    <property type="component" value="Unassembled WGS sequence"/>
</dbReference>
<keyword evidence="5" id="KW-0812">Transmembrane</keyword>
<reference evidence="8 9" key="1">
    <citation type="submission" date="2021-07" db="EMBL/GenBank/DDBJ databases">
        <title>Stakelama flava sp. nov., a novel endophytic bacterium isolated from branch of Kandelia candel.</title>
        <authorList>
            <person name="Tuo L."/>
        </authorList>
    </citation>
    <scope>NUCLEOTIDE SEQUENCE [LARGE SCALE GENOMIC DNA]</scope>
    <source>
        <strain evidence="8 9">CBK3Z-3</strain>
    </source>
</reference>
<dbReference type="CDD" id="cd06225">
    <property type="entry name" value="HAMP"/>
    <property type="match status" value="1"/>
</dbReference>
<evidence type="ECO:0000259" key="7">
    <source>
        <dbReference type="PROSITE" id="PS50885"/>
    </source>
</evidence>
<dbReference type="InterPro" id="IPR004089">
    <property type="entry name" value="MCPsignal_dom"/>
</dbReference>
<feature type="transmembrane region" description="Helical" evidence="5">
    <location>
        <begin position="185"/>
        <end position="204"/>
    </location>
</feature>
<sequence>MKIATKVAALLLFLGLLLVGIALIGNRTASGISQDYRQLVDHTLPGTTDIARANRRAIELVYIGAQSLAFEPGSAQSRALRPALEKAHERGGNNLSDALKTDPAFDRSVPELRGYFDEAHRLAQQVLVLANAGRTAQARATLVQADAQLQKFTDAVSDITYKRVESGDARTAAIEARVTRDARMLLIYSLIAVALGLGIAIPVARRTISRPLQRLRAVMGDLAGGNNRVEVAGTDRGDEVGEMARTVLVFRDNAQAQEKAEAEKIRASAEQKEVVETLGTHLGSVAQGDLTAKIDAEFPADYAALRTNFNAALDSLCELISAVVAGTAEIRNGSIEIASASDDLAARTQNNAASLEQTSAAISQMNQRLRQSASAATQTVDRAGQAMTTVGSGRSVVDQAVQAMGRVAESAEGIDTVIEGLDKIAFQTRVLAMNAAVEAGRAGEAGRGFAVVADLVSALAMRAEEEAKRAREQLTVTQSEVGVAVDAVRKVDDALANITKDVQGVTGLLDALASDNHAQSTAIGEVSSAVEDMDGATQRNAAMVEEMSAAARRLDEEVDTLSARAGAFRVAGRSPAGSATRDDKALPDMKTIKPLPAAALPALKAPNNGDWASF</sequence>
<dbReference type="PROSITE" id="PS50111">
    <property type="entry name" value="CHEMOTAXIS_TRANSDUC_2"/>
    <property type="match status" value="1"/>
</dbReference>
<evidence type="ECO:0000256" key="2">
    <source>
        <dbReference type="ARBA" id="ARBA00029447"/>
    </source>
</evidence>
<name>A0ABS6XLP9_9SPHN</name>
<proteinExistence type="inferred from homology"/>
<evidence type="ECO:0000256" key="4">
    <source>
        <dbReference type="SAM" id="Coils"/>
    </source>
</evidence>
<comment type="similarity">
    <text evidence="2">Belongs to the methyl-accepting chemotaxis (MCP) protein family.</text>
</comment>
<dbReference type="PANTHER" id="PTHR43531:SF11">
    <property type="entry name" value="METHYL-ACCEPTING CHEMOTAXIS PROTEIN 3"/>
    <property type="match status" value="1"/>
</dbReference>
<dbReference type="EMBL" id="JAHWZX010000008">
    <property type="protein sequence ID" value="MBW4331139.1"/>
    <property type="molecule type" value="Genomic_DNA"/>
</dbReference>
<gene>
    <name evidence="8" type="ORF">KY084_09675</name>
</gene>
<comment type="caution">
    <text evidence="8">The sequence shown here is derived from an EMBL/GenBank/DDBJ whole genome shotgun (WGS) entry which is preliminary data.</text>
</comment>
<feature type="coiled-coil region" evidence="4">
    <location>
        <begin position="453"/>
        <end position="480"/>
    </location>
</feature>
<keyword evidence="5" id="KW-0472">Membrane</keyword>
<organism evidence="8 9">
    <name type="scientific">Stakelama flava</name>
    <dbReference type="NCBI Taxonomy" id="2860338"/>
    <lineage>
        <taxon>Bacteria</taxon>
        <taxon>Pseudomonadati</taxon>
        <taxon>Pseudomonadota</taxon>
        <taxon>Alphaproteobacteria</taxon>
        <taxon>Sphingomonadales</taxon>
        <taxon>Sphingomonadaceae</taxon>
        <taxon>Stakelama</taxon>
    </lineage>
</organism>
<evidence type="ECO:0000256" key="3">
    <source>
        <dbReference type="PROSITE-ProRule" id="PRU00284"/>
    </source>
</evidence>